<keyword evidence="2" id="KW-1185">Reference proteome</keyword>
<dbReference type="InterPro" id="IPR008914">
    <property type="entry name" value="PEBP"/>
</dbReference>
<gene>
    <name evidence="1" type="ORF">CBW42_01440</name>
</gene>
<dbReference type="EMBL" id="NHOC01000002">
    <property type="protein sequence ID" value="OUM21263.1"/>
    <property type="molecule type" value="Genomic_DNA"/>
</dbReference>
<dbReference type="InterPro" id="IPR036610">
    <property type="entry name" value="PEBP-like_sf"/>
</dbReference>
<dbReference type="AlphaFoldDB" id="A0A252F668"/>
<dbReference type="InterPro" id="IPR005247">
    <property type="entry name" value="YbhB_YbcL/LppC-like"/>
</dbReference>
<reference evidence="1 2" key="1">
    <citation type="submission" date="2017-05" db="EMBL/GenBank/DDBJ databases">
        <title>Butyricicoccus porcorum sp. nov. a butyrate-producing bacterium from the swine intestinal tract.</title>
        <authorList>
            <person name="Trachsel J."/>
            <person name="Humphrey S."/>
            <person name="Allen H.K."/>
        </authorList>
    </citation>
    <scope>NUCLEOTIDE SEQUENCE [LARGE SCALE GENOMIC DNA]</scope>
    <source>
        <strain evidence="1">BB10</strain>
    </source>
</reference>
<comment type="caution">
    <text evidence="1">The sequence shown here is derived from an EMBL/GenBank/DDBJ whole genome shotgun (WGS) entry which is preliminary data.</text>
</comment>
<dbReference type="Pfam" id="PF01161">
    <property type="entry name" value="PBP"/>
    <property type="match status" value="1"/>
</dbReference>
<evidence type="ECO:0000313" key="2">
    <source>
        <dbReference type="Proteomes" id="UP000194903"/>
    </source>
</evidence>
<evidence type="ECO:0000313" key="1">
    <source>
        <dbReference type="EMBL" id="OUM21263.1"/>
    </source>
</evidence>
<dbReference type="PANTHER" id="PTHR30289:SF1">
    <property type="entry name" value="PEBP (PHOSPHATIDYLETHANOLAMINE-BINDING PROTEIN) FAMILY PROTEIN"/>
    <property type="match status" value="1"/>
</dbReference>
<dbReference type="Proteomes" id="UP000194903">
    <property type="component" value="Unassembled WGS sequence"/>
</dbReference>
<accession>A0A252F668</accession>
<name>A0A252F668_9FIRM</name>
<organism evidence="1 2">
    <name type="scientific">Butyricicoccus porcorum</name>
    <dbReference type="NCBI Taxonomy" id="1945634"/>
    <lineage>
        <taxon>Bacteria</taxon>
        <taxon>Bacillati</taxon>
        <taxon>Bacillota</taxon>
        <taxon>Clostridia</taxon>
        <taxon>Eubacteriales</taxon>
        <taxon>Butyricicoccaceae</taxon>
        <taxon>Butyricicoccus</taxon>
    </lineage>
</organism>
<sequence>MKVTSTGIENGFWADRFGKFGSDLSAKGKNVRSVPFSISDAPAGTVSFAVVLDDKDAIPVCGFNWIHWTLCNLTQAEVAEDASRNSPDFIQGSTSFHSAAGDETRAEASCYGGMAPPDADHEYTLTVYALDCTLDLTEGFYLNEMLRAMRGHVLAHARVSAMYRA</sequence>
<dbReference type="CDD" id="cd00865">
    <property type="entry name" value="PEBP_bact_arch"/>
    <property type="match status" value="1"/>
</dbReference>
<dbReference type="NCBIfam" id="TIGR00481">
    <property type="entry name" value="YbhB/YbcL family Raf kinase inhibitor-like protein"/>
    <property type="match status" value="1"/>
</dbReference>
<proteinExistence type="predicted"/>
<dbReference type="SUPFAM" id="SSF49777">
    <property type="entry name" value="PEBP-like"/>
    <property type="match status" value="1"/>
</dbReference>
<dbReference type="OrthoDB" id="9797506at2"/>
<dbReference type="PANTHER" id="PTHR30289">
    <property type="entry name" value="UNCHARACTERIZED PROTEIN YBCL-RELATED"/>
    <property type="match status" value="1"/>
</dbReference>
<dbReference type="RefSeq" id="WP_087017028.1">
    <property type="nucleotide sequence ID" value="NZ_CP178353.1"/>
</dbReference>
<dbReference type="Gene3D" id="3.90.280.10">
    <property type="entry name" value="PEBP-like"/>
    <property type="match status" value="1"/>
</dbReference>
<protein>
    <submittedName>
        <fullName evidence="1">Phosphatidylethanolamine-binding protein</fullName>
    </submittedName>
</protein>